<dbReference type="RefSeq" id="WP_226749924.1">
    <property type="nucleotide sequence ID" value="NZ_JAEINI020000001.1"/>
</dbReference>
<keyword evidence="5" id="KW-0436">Ligase</keyword>
<dbReference type="Pfam" id="PF01812">
    <property type="entry name" value="5-FTHF_cyc-lig"/>
    <property type="match status" value="1"/>
</dbReference>
<dbReference type="EC" id="6.3.3.2" evidence="4"/>
<evidence type="ECO:0000256" key="4">
    <source>
        <dbReference type="RuleBase" id="RU361279"/>
    </source>
</evidence>
<evidence type="ECO:0000313" key="5">
    <source>
        <dbReference type="EMBL" id="MCB5225845.1"/>
    </source>
</evidence>
<keyword evidence="3 4" id="KW-0067">ATP-binding</keyword>
<keyword evidence="4" id="KW-0479">Metal-binding</keyword>
<organism evidence="5 6">
    <name type="scientific">Alishewanella maricola</name>
    <dbReference type="NCBI Taxonomy" id="2795740"/>
    <lineage>
        <taxon>Bacteria</taxon>
        <taxon>Pseudomonadati</taxon>
        <taxon>Pseudomonadota</taxon>
        <taxon>Gammaproteobacteria</taxon>
        <taxon>Alteromonadales</taxon>
        <taxon>Alteromonadaceae</taxon>
        <taxon>Alishewanella</taxon>
    </lineage>
</organism>
<keyword evidence="4" id="KW-0460">Magnesium</keyword>
<dbReference type="PIRSF" id="PIRSF006806">
    <property type="entry name" value="FTHF_cligase"/>
    <property type="match status" value="1"/>
</dbReference>
<evidence type="ECO:0000256" key="3">
    <source>
        <dbReference type="ARBA" id="ARBA00022840"/>
    </source>
</evidence>
<dbReference type="Proteomes" id="UP000633814">
    <property type="component" value="Unassembled WGS sequence"/>
</dbReference>
<dbReference type="Gene3D" id="3.40.50.10420">
    <property type="entry name" value="NagB/RpiA/CoA transferase-like"/>
    <property type="match status" value="1"/>
</dbReference>
<comment type="cofactor">
    <cofactor evidence="4">
        <name>Mg(2+)</name>
        <dbReference type="ChEBI" id="CHEBI:18420"/>
    </cofactor>
</comment>
<dbReference type="NCBIfam" id="TIGR02727">
    <property type="entry name" value="MTHFS_bact"/>
    <property type="match status" value="1"/>
</dbReference>
<proteinExistence type="inferred from homology"/>
<dbReference type="PANTHER" id="PTHR23407:SF1">
    <property type="entry name" value="5-FORMYLTETRAHYDROFOLATE CYCLO-LIGASE"/>
    <property type="match status" value="1"/>
</dbReference>
<keyword evidence="2 4" id="KW-0547">Nucleotide-binding</keyword>
<comment type="catalytic activity">
    <reaction evidence="4">
        <text>(6S)-5-formyl-5,6,7,8-tetrahydrofolate + ATP = (6R)-5,10-methenyltetrahydrofolate + ADP + phosphate</text>
        <dbReference type="Rhea" id="RHEA:10488"/>
        <dbReference type="ChEBI" id="CHEBI:30616"/>
        <dbReference type="ChEBI" id="CHEBI:43474"/>
        <dbReference type="ChEBI" id="CHEBI:57455"/>
        <dbReference type="ChEBI" id="CHEBI:57457"/>
        <dbReference type="ChEBI" id="CHEBI:456216"/>
        <dbReference type="EC" id="6.3.3.2"/>
    </reaction>
</comment>
<accession>A0ABS8C1H1</accession>
<evidence type="ECO:0000256" key="1">
    <source>
        <dbReference type="ARBA" id="ARBA00010638"/>
    </source>
</evidence>
<gene>
    <name evidence="5" type="ORF">JAO78_003355</name>
</gene>
<comment type="caution">
    <text evidence="5">The sequence shown here is derived from an EMBL/GenBank/DDBJ whole genome shotgun (WGS) entry which is preliminary data.</text>
</comment>
<dbReference type="EMBL" id="JAEINI020000001">
    <property type="protein sequence ID" value="MCB5225845.1"/>
    <property type="molecule type" value="Genomic_DNA"/>
</dbReference>
<dbReference type="GO" id="GO:0030272">
    <property type="term" value="F:5-formyltetrahydrofolate cyclo-ligase activity"/>
    <property type="evidence" value="ECO:0007669"/>
    <property type="project" value="UniProtKB-EC"/>
</dbReference>
<comment type="similarity">
    <text evidence="1 4">Belongs to the 5-formyltetrahydrofolate cyclo-ligase family.</text>
</comment>
<name>A0ABS8C1H1_9ALTE</name>
<dbReference type="InterPro" id="IPR024185">
    <property type="entry name" value="FTHF_cligase-like_sf"/>
</dbReference>
<keyword evidence="6" id="KW-1185">Reference proteome</keyword>
<dbReference type="SUPFAM" id="SSF100950">
    <property type="entry name" value="NagB/RpiA/CoA transferase-like"/>
    <property type="match status" value="1"/>
</dbReference>
<dbReference type="InterPro" id="IPR037171">
    <property type="entry name" value="NagB/RpiA_transferase-like"/>
</dbReference>
<sequence>MLSRQQLRTEMRQRRQALSAATQHSAALALCQQVLSQPDIMCQQHFALYLSNDAEINTSPLINALLNANKQLYLPVLHPFVSGYLLFQHYLPSMPMRTNKFGIAEPAWHCQHIKPVAELDVIFTPLVAFDDRGQRLGMGGGFYDRTLAPLNHLAAPARTPQLIGLAHNCQQWPELPIAPWDQPMAAIATPSHFWRFNAD</sequence>
<dbReference type="InterPro" id="IPR002698">
    <property type="entry name" value="FTHF_cligase"/>
</dbReference>
<evidence type="ECO:0000313" key="6">
    <source>
        <dbReference type="Proteomes" id="UP000633814"/>
    </source>
</evidence>
<reference evidence="5 6" key="1">
    <citation type="submission" date="2021-10" db="EMBL/GenBank/DDBJ databases">
        <title>Alishewanella koreense sp. nov. isolated from seawater of southwestern coast in South Korea and the proposal for the reclassification of Rheinheimera perlucida and Rheinheimera tuosuensis as Arsukibacterium perlucida and Arsukibacterium tuosuensis.</title>
        <authorList>
            <person name="Kim K.H."/>
            <person name="Ruan W."/>
            <person name="Kim K.R."/>
            <person name="Baek J.H."/>
            <person name="Jeon C.O."/>
        </authorList>
    </citation>
    <scope>NUCLEOTIDE SEQUENCE [LARGE SCALE GENOMIC DNA]</scope>
    <source>
        <strain evidence="5 6">16-MA</strain>
    </source>
</reference>
<dbReference type="PANTHER" id="PTHR23407">
    <property type="entry name" value="ATPASE INHIBITOR/5-FORMYLTETRAHYDROFOLATE CYCLO-LIGASE"/>
    <property type="match status" value="1"/>
</dbReference>
<protein>
    <recommendedName>
        <fullName evidence="4">5-formyltetrahydrofolate cyclo-ligase</fullName>
        <ecNumber evidence="4">6.3.3.2</ecNumber>
    </recommendedName>
</protein>
<evidence type="ECO:0000256" key="2">
    <source>
        <dbReference type="ARBA" id="ARBA00022741"/>
    </source>
</evidence>